<evidence type="ECO:0000259" key="1">
    <source>
        <dbReference type="Pfam" id="PF21956"/>
    </source>
</evidence>
<evidence type="ECO:0000313" key="3">
    <source>
        <dbReference type="Proteomes" id="UP000032900"/>
    </source>
</evidence>
<accession>A0A0E9LPY5</accession>
<dbReference type="STRING" id="1236989.JCM15548_14498"/>
<reference evidence="2 3" key="1">
    <citation type="journal article" date="2015" name="Microbes Environ.">
        <title>Distribution and evolution of nitrogen fixation genes in the phylum bacteroidetes.</title>
        <authorList>
            <person name="Inoue J."/>
            <person name="Oshima K."/>
            <person name="Suda W."/>
            <person name="Sakamoto M."/>
            <person name="Iino T."/>
            <person name="Noda S."/>
            <person name="Hongoh Y."/>
            <person name="Hattori M."/>
            <person name="Ohkuma M."/>
        </authorList>
    </citation>
    <scope>NUCLEOTIDE SEQUENCE [LARGE SCALE GENOMIC DNA]</scope>
    <source>
        <strain evidence="2">JCM 15548</strain>
    </source>
</reference>
<evidence type="ECO:0000313" key="2">
    <source>
        <dbReference type="EMBL" id="GAO27657.1"/>
    </source>
</evidence>
<dbReference type="Proteomes" id="UP000032900">
    <property type="component" value="Unassembled WGS sequence"/>
</dbReference>
<comment type="caution">
    <text evidence="2">The sequence shown here is derived from an EMBL/GenBank/DDBJ whole genome shotgun (WGS) entry which is preliminary data.</text>
</comment>
<gene>
    <name evidence="2" type="ORF">JCM15548_14498</name>
</gene>
<feature type="domain" description="DUF6922" evidence="1">
    <location>
        <begin position="40"/>
        <end position="91"/>
    </location>
</feature>
<dbReference type="InterPro" id="IPR053830">
    <property type="entry name" value="DUF6922"/>
</dbReference>
<protein>
    <recommendedName>
        <fullName evidence="1">DUF6922 domain-containing protein</fullName>
    </recommendedName>
</protein>
<sequence length="110" mass="13223">MKIERELELEEGSLVILQAYYDIQKIKEKEIQKTPDLNILSKALFWDTDIQHINWKRQYRAVIQRVFERGNTNDKDEISRFYGSEKVKQALKESNIRSPYTLYRSHKTTD</sequence>
<keyword evidence="3" id="KW-1185">Reference proteome</keyword>
<organism evidence="2 3">
    <name type="scientific">Geofilum rubicundum JCM 15548</name>
    <dbReference type="NCBI Taxonomy" id="1236989"/>
    <lineage>
        <taxon>Bacteria</taxon>
        <taxon>Pseudomonadati</taxon>
        <taxon>Bacteroidota</taxon>
        <taxon>Bacteroidia</taxon>
        <taxon>Marinilabiliales</taxon>
        <taxon>Marinilabiliaceae</taxon>
        <taxon>Geofilum</taxon>
    </lineage>
</organism>
<name>A0A0E9LPY5_9BACT</name>
<dbReference type="EMBL" id="BAZW01000082">
    <property type="protein sequence ID" value="GAO27657.1"/>
    <property type="molecule type" value="Genomic_DNA"/>
</dbReference>
<dbReference type="Pfam" id="PF21956">
    <property type="entry name" value="DUF6922"/>
    <property type="match status" value="1"/>
</dbReference>
<dbReference type="AlphaFoldDB" id="A0A0E9LPY5"/>
<proteinExistence type="predicted"/>